<accession>A0A5N6U3P5</accession>
<gene>
    <name evidence="7" type="ORF">BDV25DRAFT_149738</name>
</gene>
<feature type="compositionally biased region" description="Low complexity" evidence="5">
    <location>
        <begin position="173"/>
        <end position="193"/>
    </location>
</feature>
<feature type="compositionally biased region" description="Basic and acidic residues" evidence="5">
    <location>
        <begin position="238"/>
        <end position="247"/>
    </location>
</feature>
<dbReference type="InterPro" id="IPR019787">
    <property type="entry name" value="Znf_PHD-finger"/>
</dbReference>
<evidence type="ECO:0000313" key="8">
    <source>
        <dbReference type="Proteomes" id="UP000325780"/>
    </source>
</evidence>
<dbReference type="OrthoDB" id="5863171at2759"/>
<dbReference type="SMART" id="SM00249">
    <property type="entry name" value="PHD"/>
    <property type="match status" value="1"/>
</dbReference>
<dbReference type="InterPro" id="IPR019786">
    <property type="entry name" value="Zinc_finger_PHD-type_CS"/>
</dbReference>
<evidence type="ECO:0000259" key="6">
    <source>
        <dbReference type="PROSITE" id="PS50016"/>
    </source>
</evidence>
<feature type="compositionally biased region" description="Polar residues" evidence="5">
    <location>
        <begin position="480"/>
        <end position="490"/>
    </location>
</feature>
<organism evidence="7 8">
    <name type="scientific">Aspergillus avenaceus</name>
    <dbReference type="NCBI Taxonomy" id="36643"/>
    <lineage>
        <taxon>Eukaryota</taxon>
        <taxon>Fungi</taxon>
        <taxon>Dikarya</taxon>
        <taxon>Ascomycota</taxon>
        <taxon>Pezizomycotina</taxon>
        <taxon>Eurotiomycetes</taxon>
        <taxon>Eurotiomycetidae</taxon>
        <taxon>Eurotiales</taxon>
        <taxon>Aspergillaceae</taxon>
        <taxon>Aspergillus</taxon>
        <taxon>Aspergillus subgen. Circumdati</taxon>
    </lineage>
</organism>
<dbReference type="PROSITE" id="PS50016">
    <property type="entry name" value="ZF_PHD_2"/>
    <property type="match status" value="1"/>
</dbReference>
<feature type="compositionally biased region" description="Pro residues" evidence="5">
    <location>
        <begin position="194"/>
        <end position="204"/>
    </location>
</feature>
<evidence type="ECO:0000256" key="4">
    <source>
        <dbReference type="PROSITE-ProRule" id="PRU00146"/>
    </source>
</evidence>
<keyword evidence="1" id="KW-0479">Metal-binding</keyword>
<feature type="compositionally biased region" description="Basic residues" evidence="5">
    <location>
        <begin position="214"/>
        <end position="237"/>
    </location>
</feature>
<dbReference type="InterPro" id="IPR011011">
    <property type="entry name" value="Znf_FYVE_PHD"/>
</dbReference>
<dbReference type="InterPro" id="IPR001965">
    <property type="entry name" value="Znf_PHD"/>
</dbReference>
<sequence length="554" mass="59530">MSQQHGVLPTSASIETAPPSHGSISTSSRSPAVPDLSSKPRSTSTISSRVHIPKLSPATTELLARVTGQRKGAQPGNDTRFIPWTPPGNQGKMKSSSTIIELPTPPFVRSSQISAPAASQHSTAAASAANAVFTSTSTLSGHNGRHSGLVSIAPKPVNLAPASQSPYPPQVHLPPCSAPATAPSPALRTLAPASPVPQPQPTPAPAKDSPPSAQRKKAATASRQRKSTTNTKRKRRRRDSDGDDVIRAGDSSTDESDVAPTATQTKSGRQVNRPSLYAPPASPAKDSNSLDTSDNTRRPPARKRKRVYRRPKDGSASCIHCQRGHGPANNAIVFCDECNGAWHQLCHDPPIEAAVVLLKKQWFCQECRPVPITIVQPTVVRSNPETTGPPVHAPLAPPKLQVGGEAFSEDERRNFLSGLSHVSLVELLVTLSEKHPTTPMFPENLQTLQSQFSFRPTPPDTQPNDPTDHRKVLTPDYLPTPSSAPQTQPEISDYDLEDHRLYPRAGNGFRFSLDAGDVDIMREDASCRTFSYSLHGVARARAHANQAPVWGPMY</sequence>
<evidence type="ECO:0000256" key="2">
    <source>
        <dbReference type="ARBA" id="ARBA00022771"/>
    </source>
</evidence>
<evidence type="ECO:0000313" key="7">
    <source>
        <dbReference type="EMBL" id="KAE8153257.1"/>
    </source>
</evidence>
<feature type="region of interest" description="Disordered" evidence="5">
    <location>
        <begin position="157"/>
        <end position="316"/>
    </location>
</feature>
<feature type="compositionally biased region" description="Low complexity" evidence="5">
    <location>
        <begin position="37"/>
        <end position="49"/>
    </location>
</feature>
<dbReference type="PROSITE" id="PS01359">
    <property type="entry name" value="ZF_PHD_1"/>
    <property type="match status" value="1"/>
</dbReference>
<dbReference type="Proteomes" id="UP000325780">
    <property type="component" value="Unassembled WGS sequence"/>
</dbReference>
<dbReference type="SUPFAM" id="SSF57903">
    <property type="entry name" value="FYVE/PHD zinc finger"/>
    <property type="match status" value="1"/>
</dbReference>
<keyword evidence="8" id="KW-1185">Reference proteome</keyword>
<keyword evidence="3" id="KW-0862">Zinc</keyword>
<dbReference type="AlphaFoldDB" id="A0A5N6U3P5"/>
<proteinExistence type="predicted"/>
<dbReference type="Gene3D" id="3.30.40.10">
    <property type="entry name" value="Zinc/RING finger domain, C3HC4 (zinc finger)"/>
    <property type="match status" value="1"/>
</dbReference>
<dbReference type="InterPro" id="IPR013083">
    <property type="entry name" value="Znf_RING/FYVE/PHD"/>
</dbReference>
<feature type="compositionally biased region" description="Basic residues" evidence="5">
    <location>
        <begin position="299"/>
        <end position="309"/>
    </location>
</feature>
<dbReference type="CDD" id="cd15502">
    <property type="entry name" value="PHD_Phf1p_Phf2p_like"/>
    <property type="match status" value="1"/>
</dbReference>
<reference evidence="7 8" key="1">
    <citation type="submission" date="2019-04" db="EMBL/GenBank/DDBJ databases">
        <title>Friends and foes A comparative genomics study of 23 Aspergillus species from section Flavi.</title>
        <authorList>
            <consortium name="DOE Joint Genome Institute"/>
            <person name="Kjaerbolling I."/>
            <person name="Vesth T."/>
            <person name="Frisvad J.C."/>
            <person name="Nybo J.L."/>
            <person name="Theobald S."/>
            <person name="Kildgaard S."/>
            <person name="Isbrandt T."/>
            <person name="Kuo A."/>
            <person name="Sato A."/>
            <person name="Lyhne E.K."/>
            <person name="Kogle M.E."/>
            <person name="Wiebenga A."/>
            <person name="Kun R.S."/>
            <person name="Lubbers R.J."/>
            <person name="Makela M.R."/>
            <person name="Barry K."/>
            <person name="Chovatia M."/>
            <person name="Clum A."/>
            <person name="Daum C."/>
            <person name="Haridas S."/>
            <person name="He G."/>
            <person name="LaButti K."/>
            <person name="Lipzen A."/>
            <person name="Mondo S."/>
            <person name="Riley R."/>
            <person name="Salamov A."/>
            <person name="Simmons B.A."/>
            <person name="Magnuson J.K."/>
            <person name="Henrissat B."/>
            <person name="Mortensen U.H."/>
            <person name="Larsen T.O."/>
            <person name="Devries R.P."/>
            <person name="Grigoriev I.V."/>
            <person name="Machida M."/>
            <person name="Baker S.E."/>
            <person name="Andersen M.R."/>
        </authorList>
    </citation>
    <scope>NUCLEOTIDE SEQUENCE [LARGE SCALE GENOMIC DNA]</scope>
    <source>
        <strain evidence="7 8">IBT 18842</strain>
    </source>
</reference>
<dbReference type="Pfam" id="PF00628">
    <property type="entry name" value="PHD"/>
    <property type="match status" value="1"/>
</dbReference>
<evidence type="ECO:0000256" key="3">
    <source>
        <dbReference type="ARBA" id="ARBA00022833"/>
    </source>
</evidence>
<evidence type="ECO:0000256" key="1">
    <source>
        <dbReference type="ARBA" id="ARBA00022723"/>
    </source>
</evidence>
<feature type="region of interest" description="Disordered" evidence="5">
    <location>
        <begin position="452"/>
        <end position="491"/>
    </location>
</feature>
<feature type="compositionally biased region" description="Polar residues" evidence="5">
    <location>
        <begin position="261"/>
        <end position="273"/>
    </location>
</feature>
<dbReference type="GO" id="GO:0008270">
    <property type="term" value="F:zinc ion binding"/>
    <property type="evidence" value="ECO:0007669"/>
    <property type="project" value="UniProtKB-KW"/>
</dbReference>
<keyword evidence="2 4" id="KW-0863">Zinc-finger</keyword>
<dbReference type="EMBL" id="ML742041">
    <property type="protein sequence ID" value="KAE8153257.1"/>
    <property type="molecule type" value="Genomic_DNA"/>
</dbReference>
<feature type="domain" description="PHD-type" evidence="6">
    <location>
        <begin position="315"/>
        <end position="370"/>
    </location>
</feature>
<feature type="region of interest" description="Disordered" evidence="5">
    <location>
        <begin position="1"/>
        <end position="100"/>
    </location>
</feature>
<protein>
    <recommendedName>
        <fullName evidence="6">PHD-type domain-containing protein</fullName>
    </recommendedName>
</protein>
<evidence type="ECO:0000256" key="5">
    <source>
        <dbReference type="SAM" id="MobiDB-lite"/>
    </source>
</evidence>
<feature type="compositionally biased region" description="Polar residues" evidence="5">
    <location>
        <begin position="1"/>
        <end position="14"/>
    </location>
</feature>
<name>A0A5N6U3P5_ASPAV</name>